<accession>A0A2P1NKA8</accession>
<dbReference type="EMBL" id="CP027792">
    <property type="protein sequence ID" value="AVP57475.1"/>
    <property type="molecule type" value="Genomic_DNA"/>
</dbReference>
<dbReference type="OrthoDB" id="9787428at2"/>
<dbReference type="SUPFAM" id="SSF55961">
    <property type="entry name" value="Bet v1-like"/>
    <property type="match status" value="1"/>
</dbReference>
<dbReference type="AlphaFoldDB" id="A0A2P1NKA8"/>
<reference evidence="3" key="1">
    <citation type="submission" date="2018-03" db="EMBL/GenBank/DDBJ databases">
        <title>Genome sequencing of Melaminivora sp. strain SC2-7.</title>
        <authorList>
            <person name="Kim S.-J."/>
            <person name="Heo J."/>
            <person name="Ahn J.-H."/>
            <person name="Kwon S.-W."/>
        </authorList>
    </citation>
    <scope>NUCLEOTIDE SEQUENCE [LARGE SCALE GENOMIC DNA]</scope>
    <source>
        <strain evidence="3">SC2-7</strain>
    </source>
</reference>
<gene>
    <name evidence="2" type="ORF">C7H73_07195</name>
</gene>
<evidence type="ECO:0000313" key="3">
    <source>
        <dbReference type="Proteomes" id="UP000241829"/>
    </source>
</evidence>
<feature type="region of interest" description="Disordered" evidence="1">
    <location>
        <begin position="146"/>
        <end position="190"/>
    </location>
</feature>
<proteinExistence type="predicted"/>
<keyword evidence="3" id="KW-1185">Reference proteome</keyword>
<dbReference type="KEGG" id="melm:C7H73_07195"/>
<dbReference type="PANTHER" id="PTHR38588">
    <property type="entry name" value="BLL0334 PROTEIN"/>
    <property type="match status" value="1"/>
</dbReference>
<dbReference type="PANTHER" id="PTHR38588:SF1">
    <property type="entry name" value="BLL0334 PROTEIN"/>
    <property type="match status" value="1"/>
</dbReference>
<name>A0A2P1NKA8_9BURK</name>
<dbReference type="Proteomes" id="UP000241829">
    <property type="component" value="Chromosome"/>
</dbReference>
<dbReference type="RefSeq" id="WP_106846028.1">
    <property type="nucleotide sequence ID" value="NZ_CP027792.1"/>
</dbReference>
<evidence type="ECO:0000256" key="1">
    <source>
        <dbReference type="SAM" id="MobiDB-lite"/>
    </source>
</evidence>
<protein>
    <submittedName>
        <fullName evidence="2">Carbon monoxide dehydrogenase</fullName>
    </submittedName>
</protein>
<dbReference type="InterPro" id="IPR010419">
    <property type="entry name" value="CO_DH_gsu"/>
</dbReference>
<dbReference type="Gene3D" id="3.30.530.20">
    <property type="match status" value="1"/>
</dbReference>
<feature type="compositionally biased region" description="Gly residues" evidence="1">
    <location>
        <begin position="173"/>
        <end position="183"/>
    </location>
</feature>
<dbReference type="InterPro" id="IPR023393">
    <property type="entry name" value="START-like_dom_sf"/>
</dbReference>
<dbReference type="Pfam" id="PF06240">
    <property type="entry name" value="COXG"/>
    <property type="match status" value="1"/>
</dbReference>
<organism evidence="2 3">
    <name type="scientific">Pulveribacter suum</name>
    <dbReference type="NCBI Taxonomy" id="2116657"/>
    <lineage>
        <taxon>Bacteria</taxon>
        <taxon>Pseudomonadati</taxon>
        <taxon>Pseudomonadota</taxon>
        <taxon>Betaproteobacteria</taxon>
        <taxon>Burkholderiales</taxon>
        <taxon>Comamonadaceae</taxon>
        <taxon>Pulveribacter</taxon>
    </lineage>
</organism>
<evidence type="ECO:0000313" key="2">
    <source>
        <dbReference type="EMBL" id="AVP57475.1"/>
    </source>
</evidence>
<sequence>MDMQGTRQLPVTQQQAWDALNDPQVLKACIPGCESIEATGEGAYALVNAIKVGPVAARFKGAIELADMQPPSSYTLRFEGNGGAAGFGKGSAQVSLAPEGPEGEGCELAYTVHAIVGGKIAQVGQRLIDGLAKSMAESFFKRFEEEMQRRHGPAEDEAQAEQPGTLKKMWGTLTGGGKEGGAQDGESAAS</sequence>
<dbReference type="CDD" id="cd05018">
    <property type="entry name" value="CoxG"/>
    <property type="match status" value="1"/>
</dbReference>